<protein>
    <submittedName>
        <fullName evidence="4">Uncharacterized protein LOC108664820</fullName>
    </submittedName>
</protein>
<dbReference type="RefSeq" id="XP_018007003.1">
    <property type="nucleotide sequence ID" value="XM_018151514.2"/>
</dbReference>
<sequence>MNFLLTLACFTAASVLGAPVKIDFHSSNVHDHGNSKMPSPINYTIEHIRSRREPYIPNSTNFDYNISTNSSYPVNQNSSTKISQAFIPEFRRDPDSGKTISSVTASDADGRIVAPSSGETEPRSDGYSSSAGNAPYYPDRYPPSQTVPQSYYVHPPPSLNGYPLSSVQGYPPVAGQVYPPSSVQGYPPVAGQVYPPSSVQGYQPVSGQVYPPSSVPGYPPVSGQVYPSSSVQRYPASSGQGYSFPSDKLTPPNLNTDKGYTCADGFPLGGYERISKAFKIVTDTIKKQMKQVAGLETLRSDVEDVKRKLNELLTKYKKS</sequence>
<dbReference type="AlphaFoldDB" id="A0A8B7N0G9"/>
<evidence type="ECO:0000313" key="3">
    <source>
        <dbReference type="Proteomes" id="UP000694843"/>
    </source>
</evidence>
<evidence type="ECO:0000256" key="2">
    <source>
        <dbReference type="SAM" id="SignalP"/>
    </source>
</evidence>
<feature type="signal peptide" evidence="2">
    <location>
        <begin position="1"/>
        <end position="17"/>
    </location>
</feature>
<gene>
    <name evidence="4" type="primary">LOC108664820</name>
</gene>
<feature type="compositionally biased region" description="Polar residues" evidence="1">
    <location>
        <begin position="228"/>
        <end position="243"/>
    </location>
</feature>
<dbReference type="GeneID" id="108664820"/>
<dbReference type="Proteomes" id="UP000694843">
    <property type="component" value="Unplaced"/>
</dbReference>
<feature type="region of interest" description="Disordered" evidence="1">
    <location>
        <begin position="89"/>
        <end position="154"/>
    </location>
</feature>
<evidence type="ECO:0000256" key="1">
    <source>
        <dbReference type="SAM" id="MobiDB-lite"/>
    </source>
</evidence>
<name>A0A8B7N0G9_HYAAZ</name>
<organism evidence="3 4">
    <name type="scientific">Hyalella azteca</name>
    <name type="common">Amphipod</name>
    <dbReference type="NCBI Taxonomy" id="294128"/>
    <lineage>
        <taxon>Eukaryota</taxon>
        <taxon>Metazoa</taxon>
        <taxon>Ecdysozoa</taxon>
        <taxon>Arthropoda</taxon>
        <taxon>Crustacea</taxon>
        <taxon>Multicrustacea</taxon>
        <taxon>Malacostraca</taxon>
        <taxon>Eumalacostraca</taxon>
        <taxon>Peracarida</taxon>
        <taxon>Amphipoda</taxon>
        <taxon>Senticaudata</taxon>
        <taxon>Talitrida</taxon>
        <taxon>Talitroidea</taxon>
        <taxon>Hyalellidae</taxon>
        <taxon>Hyalella</taxon>
    </lineage>
</organism>
<proteinExistence type="predicted"/>
<accession>A0A8B7N0G9</accession>
<feature type="region of interest" description="Disordered" evidence="1">
    <location>
        <begin position="224"/>
        <end position="250"/>
    </location>
</feature>
<feature type="chain" id="PRO_5034830426" evidence="2">
    <location>
        <begin position="18"/>
        <end position="319"/>
    </location>
</feature>
<keyword evidence="3" id="KW-1185">Reference proteome</keyword>
<keyword evidence="2" id="KW-0732">Signal</keyword>
<reference evidence="4" key="1">
    <citation type="submission" date="2025-08" db="UniProtKB">
        <authorList>
            <consortium name="RefSeq"/>
        </authorList>
    </citation>
    <scope>IDENTIFICATION</scope>
</reference>
<dbReference type="KEGG" id="hazt:108664820"/>
<evidence type="ECO:0000313" key="4">
    <source>
        <dbReference type="RefSeq" id="XP_018007003.1"/>
    </source>
</evidence>